<comment type="similarity">
    <text evidence="10">Belongs to the shisa family.</text>
</comment>
<proteinExistence type="inferred from homology"/>
<evidence type="ECO:0000256" key="11">
    <source>
        <dbReference type="ARBA" id="ARBA00040441"/>
    </source>
</evidence>
<feature type="chain" id="PRO_5029613727" description="Protein shisa-5" evidence="15">
    <location>
        <begin position="22"/>
        <end position="179"/>
    </location>
</feature>
<evidence type="ECO:0000256" key="14">
    <source>
        <dbReference type="SAM" id="Phobius"/>
    </source>
</evidence>
<feature type="compositionally biased region" description="Low complexity" evidence="13">
    <location>
        <begin position="149"/>
        <end position="166"/>
    </location>
</feature>
<dbReference type="GO" id="GO:0031965">
    <property type="term" value="C:nuclear membrane"/>
    <property type="evidence" value="ECO:0007669"/>
    <property type="project" value="UniProtKB-SubCell"/>
</dbReference>
<dbReference type="AlphaFoldDB" id="A0A7J6BGN4"/>
<evidence type="ECO:0000256" key="9">
    <source>
        <dbReference type="ARBA" id="ARBA00037507"/>
    </source>
</evidence>
<name>A0A7J6BGN4_AMEME</name>
<evidence type="ECO:0000259" key="16">
    <source>
        <dbReference type="Pfam" id="PF13908"/>
    </source>
</evidence>
<dbReference type="PANTHER" id="PTHR31395:SF14">
    <property type="entry name" value="PROTEIN SHISA-5"/>
    <property type="match status" value="1"/>
</dbReference>
<evidence type="ECO:0000256" key="4">
    <source>
        <dbReference type="ARBA" id="ARBA00022703"/>
    </source>
</evidence>
<keyword evidence="6 14" id="KW-1133">Transmembrane helix</keyword>
<evidence type="ECO:0000256" key="6">
    <source>
        <dbReference type="ARBA" id="ARBA00022989"/>
    </source>
</evidence>
<keyword evidence="15" id="KW-0732">Signal</keyword>
<evidence type="ECO:0000256" key="5">
    <source>
        <dbReference type="ARBA" id="ARBA00022824"/>
    </source>
</evidence>
<feature type="region of interest" description="Disordered" evidence="13">
    <location>
        <begin position="125"/>
        <end position="179"/>
    </location>
</feature>
<evidence type="ECO:0000256" key="10">
    <source>
        <dbReference type="ARBA" id="ARBA00038108"/>
    </source>
</evidence>
<keyword evidence="3 14" id="KW-0812">Transmembrane</keyword>
<keyword evidence="18" id="KW-1185">Reference proteome</keyword>
<evidence type="ECO:0000256" key="3">
    <source>
        <dbReference type="ARBA" id="ARBA00022692"/>
    </source>
</evidence>
<protein>
    <recommendedName>
        <fullName evidence="11">Protein shisa-5</fullName>
    </recommendedName>
    <alternativeName>
        <fullName evidence="12">Scotin</fullName>
    </alternativeName>
</protein>
<dbReference type="EMBL" id="JAAGNN010000001">
    <property type="protein sequence ID" value="KAF4093990.1"/>
    <property type="molecule type" value="Genomic_DNA"/>
</dbReference>
<feature type="compositionally biased region" description="Pro residues" evidence="13">
    <location>
        <begin position="167"/>
        <end position="179"/>
    </location>
</feature>
<dbReference type="GO" id="GO:0005789">
    <property type="term" value="C:endoplasmic reticulum membrane"/>
    <property type="evidence" value="ECO:0007669"/>
    <property type="project" value="UniProtKB-SubCell"/>
</dbReference>
<dbReference type="Pfam" id="PF13908">
    <property type="entry name" value="Shisa_N"/>
    <property type="match status" value="1"/>
</dbReference>
<evidence type="ECO:0000256" key="8">
    <source>
        <dbReference type="ARBA" id="ARBA00023242"/>
    </source>
</evidence>
<evidence type="ECO:0000256" key="1">
    <source>
        <dbReference type="ARBA" id="ARBA00004115"/>
    </source>
</evidence>
<evidence type="ECO:0000256" key="13">
    <source>
        <dbReference type="SAM" id="MobiDB-lite"/>
    </source>
</evidence>
<comment type="subcellular location">
    <subcellularLocation>
        <location evidence="1">Endoplasmic reticulum membrane</location>
        <topology evidence="1">Single-pass type I membrane protein</topology>
    </subcellularLocation>
    <subcellularLocation>
        <location evidence="2">Nucleus membrane</location>
    </subcellularLocation>
</comment>
<keyword evidence="7 14" id="KW-0472">Membrane</keyword>
<sequence length="179" mass="19682">MASSIPAVLAFCTTLFITVLADDCDEYISSNGLFTKSKDCFYNQFCCGTCDNRYCCSDYLMRLNEDSCMFMKNTVPIAAGGVVVMICFIILLIACCVCPCCCLYKMCRKPRPVMTTTTTTVLTTQYPQQQTSNPPTQYPAFQPVPAPVQPGYGAQPGYGPYQGQPYAPGPPPPYQESVR</sequence>
<feature type="signal peptide" evidence="15">
    <location>
        <begin position="1"/>
        <end position="21"/>
    </location>
</feature>
<reference evidence="17 18" key="1">
    <citation type="submission" date="2020-02" db="EMBL/GenBank/DDBJ databases">
        <title>A chromosome-scale genome assembly of the black bullhead catfish (Ameiurus melas).</title>
        <authorList>
            <person name="Wen M."/>
            <person name="Zham M."/>
            <person name="Cabau C."/>
            <person name="Klopp C."/>
            <person name="Donnadieu C."/>
            <person name="Roques C."/>
            <person name="Bouchez O."/>
            <person name="Lampietro C."/>
            <person name="Jouanno E."/>
            <person name="Herpin A."/>
            <person name="Louis A."/>
            <person name="Berthelot C."/>
            <person name="Parey E."/>
            <person name="Roest-Crollius H."/>
            <person name="Braasch I."/>
            <person name="Postlethwait J."/>
            <person name="Robinson-Rechavi M."/>
            <person name="Echchiki A."/>
            <person name="Begum T."/>
            <person name="Montfort J."/>
            <person name="Schartl M."/>
            <person name="Bobe J."/>
            <person name="Guiguen Y."/>
        </authorList>
    </citation>
    <scope>NUCLEOTIDE SEQUENCE [LARGE SCALE GENOMIC DNA]</scope>
    <source>
        <strain evidence="17">M_S1</strain>
        <tissue evidence="17">Blood</tissue>
    </source>
</reference>
<accession>A0A7J6BGN4</accession>
<feature type="domain" description="Shisa N-terminal" evidence="16">
    <location>
        <begin position="22"/>
        <end position="69"/>
    </location>
</feature>
<keyword evidence="5" id="KW-0256">Endoplasmic reticulum</keyword>
<organism evidence="17 18">
    <name type="scientific">Ameiurus melas</name>
    <name type="common">Black bullhead</name>
    <name type="synonym">Silurus melas</name>
    <dbReference type="NCBI Taxonomy" id="219545"/>
    <lineage>
        <taxon>Eukaryota</taxon>
        <taxon>Metazoa</taxon>
        <taxon>Chordata</taxon>
        <taxon>Craniata</taxon>
        <taxon>Vertebrata</taxon>
        <taxon>Euteleostomi</taxon>
        <taxon>Actinopterygii</taxon>
        <taxon>Neopterygii</taxon>
        <taxon>Teleostei</taxon>
        <taxon>Ostariophysi</taxon>
        <taxon>Siluriformes</taxon>
        <taxon>Ictaluridae</taxon>
        <taxon>Ameiurus</taxon>
    </lineage>
</organism>
<gene>
    <name evidence="17" type="ORF">AMELA_G00007970</name>
</gene>
<dbReference type="GO" id="GO:0006915">
    <property type="term" value="P:apoptotic process"/>
    <property type="evidence" value="ECO:0007669"/>
    <property type="project" value="UniProtKB-KW"/>
</dbReference>
<dbReference type="Proteomes" id="UP000593565">
    <property type="component" value="Unassembled WGS sequence"/>
</dbReference>
<comment type="caution">
    <text evidence="17">The sequence shown here is derived from an EMBL/GenBank/DDBJ whole genome shotgun (WGS) entry which is preliminary data.</text>
</comment>
<keyword evidence="8" id="KW-0539">Nucleus</keyword>
<evidence type="ECO:0000313" key="18">
    <source>
        <dbReference type="Proteomes" id="UP000593565"/>
    </source>
</evidence>
<feature type="transmembrane region" description="Helical" evidence="14">
    <location>
        <begin position="77"/>
        <end position="104"/>
    </location>
</feature>
<dbReference type="InterPro" id="IPR026910">
    <property type="entry name" value="Shisa"/>
</dbReference>
<evidence type="ECO:0000256" key="15">
    <source>
        <dbReference type="SAM" id="SignalP"/>
    </source>
</evidence>
<comment type="function">
    <text evidence="9">Can induce apoptosis in a caspase-dependent manner and plays a role in p53/TP53-dependent apoptosis.</text>
</comment>
<dbReference type="PANTHER" id="PTHR31395">
    <property type="entry name" value="SHISA"/>
    <property type="match status" value="1"/>
</dbReference>
<dbReference type="InterPro" id="IPR053891">
    <property type="entry name" value="Shisa_N"/>
</dbReference>
<evidence type="ECO:0000256" key="7">
    <source>
        <dbReference type="ARBA" id="ARBA00023136"/>
    </source>
</evidence>
<evidence type="ECO:0000256" key="12">
    <source>
        <dbReference type="ARBA" id="ARBA00041983"/>
    </source>
</evidence>
<evidence type="ECO:0000313" key="17">
    <source>
        <dbReference type="EMBL" id="KAF4093990.1"/>
    </source>
</evidence>
<evidence type="ECO:0000256" key="2">
    <source>
        <dbReference type="ARBA" id="ARBA00004126"/>
    </source>
</evidence>
<keyword evidence="4" id="KW-0053">Apoptosis</keyword>